<protein>
    <submittedName>
        <fullName evidence="5">Pituitary tumor-transforming gene 1 protein-interacting protein-like isoform 2</fullName>
    </submittedName>
</protein>
<dbReference type="Proteomes" id="UP000694865">
    <property type="component" value="Unplaced"/>
</dbReference>
<dbReference type="RefSeq" id="XP_002733476.1">
    <property type="nucleotide sequence ID" value="XM_002733430.2"/>
</dbReference>
<feature type="signal peptide" evidence="3">
    <location>
        <begin position="1"/>
        <end position="23"/>
    </location>
</feature>
<evidence type="ECO:0000256" key="2">
    <source>
        <dbReference type="SAM" id="Phobius"/>
    </source>
</evidence>
<accession>A0ABM0GMY5</accession>
<gene>
    <name evidence="5" type="primary">LOC100367113</name>
</gene>
<name>A0ABM0GMY5_SACKO</name>
<dbReference type="InterPro" id="IPR052304">
    <property type="entry name" value="PTTG1IP"/>
</dbReference>
<keyword evidence="2" id="KW-0812">Transmembrane</keyword>
<feature type="transmembrane region" description="Helical" evidence="2">
    <location>
        <begin position="99"/>
        <end position="123"/>
    </location>
</feature>
<reference evidence="5" key="1">
    <citation type="submission" date="2025-08" db="UniProtKB">
        <authorList>
            <consortium name="RefSeq"/>
        </authorList>
    </citation>
    <scope>IDENTIFICATION</scope>
    <source>
        <tissue evidence="5">Testes</tissue>
    </source>
</reference>
<evidence type="ECO:0000313" key="4">
    <source>
        <dbReference type="Proteomes" id="UP000694865"/>
    </source>
</evidence>
<proteinExistence type="predicted"/>
<keyword evidence="2" id="KW-1133">Transmembrane helix</keyword>
<evidence type="ECO:0000256" key="3">
    <source>
        <dbReference type="SAM" id="SignalP"/>
    </source>
</evidence>
<keyword evidence="2" id="KW-0472">Membrane</keyword>
<evidence type="ECO:0000313" key="5">
    <source>
        <dbReference type="RefSeq" id="XP_002733476.1"/>
    </source>
</evidence>
<dbReference type="PANTHER" id="PTHR15191:SF3">
    <property type="entry name" value="PITUITARY TUMOR-TRANSFORMING GENE PROTEIN-BINDING FACTOR"/>
    <property type="match status" value="1"/>
</dbReference>
<feature type="chain" id="PRO_5045586230" evidence="3">
    <location>
        <begin position="24"/>
        <end position="184"/>
    </location>
</feature>
<organism evidence="4 5">
    <name type="scientific">Saccoglossus kowalevskii</name>
    <name type="common">Acorn worm</name>
    <dbReference type="NCBI Taxonomy" id="10224"/>
    <lineage>
        <taxon>Eukaryota</taxon>
        <taxon>Metazoa</taxon>
        <taxon>Hemichordata</taxon>
        <taxon>Enteropneusta</taxon>
        <taxon>Harrimaniidae</taxon>
        <taxon>Saccoglossus</taxon>
    </lineage>
</organism>
<keyword evidence="4" id="KW-1185">Reference proteome</keyword>
<keyword evidence="3" id="KW-0732">Signal</keyword>
<dbReference type="GeneID" id="100367113"/>
<sequence length="184" mass="20816">MGYTHISLLVVFVTFSFGVVVNSASTNTTSSPAVSTTPTPEPECISLTSCDECLKYTKCYWCNKDDTGCGDYPKGDILPTKQCPLSDARWLVCWLNFEALLISMGVIAGVLLISCCCCVYCCCCRSGRNKRKYAREDAKLESQREERKMRQEERRAERKAKNDEIRKKYGLMKDDVGYTQFENS</sequence>
<evidence type="ECO:0000256" key="1">
    <source>
        <dbReference type="SAM" id="MobiDB-lite"/>
    </source>
</evidence>
<dbReference type="PANTHER" id="PTHR15191">
    <property type="entry name" value="PROTEIN CBG20567"/>
    <property type="match status" value="1"/>
</dbReference>
<feature type="region of interest" description="Disordered" evidence="1">
    <location>
        <begin position="137"/>
        <end position="161"/>
    </location>
</feature>